<evidence type="ECO:0000256" key="1">
    <source>
        <dbReference type="SAM" id="MobiDB-lite"/>
    </source>
</evidence>
<reference evidence="3" key="1">
    <citation type="submission" date="2014-11" db="EMBL/GenBank/DDBJ databases">
        <authorList>
            <person name="Otto D Thomas"/>
            <person name="Naeem Raeece"/>
        </authorList>
    </citation>
    <scope>NUCLEOTIDE SEQUENCE</scope>
</reference>
<dbReference type="EMBL" id="CDMZ01001842">
    <property type="protein sequence ID" value="CEM38271.1"/>
    <property type="molecule type" value="Genomic_DNA"/>
</dbReference>
<feature type="region of interest" description="Disordered" evidence="1">
    <location>
        <begin position="44"/>
        <end position="64"/>
    </location>
</feature>
<protein>
    <submittedName>
        <fullName evidence="3">Uncharacterized protein</fullName>
    </submittedName>
</protein>
<feature type="transmembrane region" description="Helical" evidence="2">
    <location>
        <begin position="7"/>
        <end position="25"/>
    </location>
</feature>
<gene>
    <name evidence="3" type="ORF">Cvel_5647</name>
</gene>
<evidence type="ECO:0000256" key="2">
    <source>
        <dbReference type="SAM" id="Phobius"/>
    </source>
</evidence>
<keyword evidence="2" id="KW-1133">Transmembrane helix</keyword>
<accession>A0A0G4H3I5</accession>
<dbReference type="VEuPathDB" id="CryptoDB:Cvel_5647"/>
<name>A0A0G4H3I5_9ALVE</name>
<dbReference type="AlphaFoldDB" id="A0A0G4H3I5"/>
<organism evidence="3">
    <name type="scientific">Chromera velia CCMP2878</name>
    <dbReference type="NCBI Taxonomy" id="1169474"/>
    <lineage>
        <taxon>Eukaryota</taxon>
        <taxon>Sar</taxon>
        <taxon>Alveolata</taxon>
        <taxon>Colpodellida</taxon>
        <taxon>Chromeraceae</taxon>
        <taxon>Chromera</taxon>
    </lineage>
</organism>
<evidence type="ECO:0000313" key="3">
    <source>
        <dbReference type="EMBL" id="CEM38271.1"/>
    </source>
</evidence>
<sequence>MAQVRVLRVGFVGAVAVVFLVYMVLETSILKNAQESIRTGVHGGIASSGSGSGSGWEQQTGSNGGGKFEVTELHSAPLGRHRRRIVVVSGKVSGWQNGVWNPWESPGRIVNGVWESVDFTKLKGPALTPLEWPLSLWSSCTRCHSLVSGLVYLPQLWDTSTFDRTLQTSEAQRSAEKCAQGQGGGAGQTESFEWHTPFALSASGVRGDVLFWNDLEISPLRIGNLWMEATVQQLMPLTPSTGEGKFFDRWTGLSEVHIGILKNENVWAPMETDSRFFYMQSPYRSRWSHLFLKIWRECDCEEITFGEGDPDGLLGHCLQAALLPVIVSFVLEHTYAAVPAPFEMYSHYIHDCADVWRDQSLLSLAREEGGCMGSSKVWAQAPKPAVLLQEAETGVLCSQVPCATSHSFDSPGDPPTRHLVGENGRIVELSSVWLYSKGYGDAGLAGPVHLGAPQSAAAAYVRFREKGRAPEVSLVPSVWGALYPVRPEDGAVLPSEFNLSEWGSYKDVRHLLFDSASQGSKVFERHASIRSEEDVKWFQDRVVRAKKDGCHREVDFVKAKEEQIRFLVCADEGTSRFTRWLKWQQKIQLVRKRSQKRKDEWESIWEYWKRESFNSAQLQKEKEVAKWWEELEGILSTVSQFVDLEVFCSAPFQTDLDWRELSAVFPDTAAAVGRESDFNSAVAVLSSLSWPPPLVTEREIEAALVWILWENTDGAESPKDFPGPEDVNGLGVRQRMERLAKCRFEMLQTLTGVDMQLEDVERVCHSSTKSKIVEMKPSHSALWCSNDFAGGSASRKPPAWPHTWSEVAPELALFCFTRTNPFSRTSTEKPEFRSVLGKRGLPIRWMCPKEHMLGRDIGYECTGATNLFRGPLSKFNAWRDPFDKRCQQALVQSACEWHSLTQNS</sequence>
<keyword evidence="2" id="KW-0472">Membrane</keyword>
<dbReference type="PhylomeDB" id="A0A0G4H3I5"/>
<keyword evidence="2" id="KW-0812">Transmembrane</keyword>
<proteinExistence type="predicted"/>